<comment type="caution">
    <text evidence="14">The sequence shown here is derived from an EMBL/GenBank/DDBJ whole genome shotgun (WGS) entry which is preliminary data.</text>
</comment>
<keyword evidence="9" id="KW-0269">Exonuclease</keyword>
<dbReference type="GO" id="GO:0005524">
    <property type="term" value="F:ATP binding"/>
    <property type="evidence" value="ECO:0007669"/>
    <property type="project" value="UniProtKB-KW"/>
</dbReference>
<dbReference type="GO" id="GO:0004519">
    <property type="term" value="F:endonuclease activity"/>
    <property type="evidence" value="ECO:0007669"/>
    <property type="project" value="UniProtKB-KW"/>
</dbReference>
<dbReference type="InterPro" id="IPR006674">
    <property type="entry name" value="HD_domain"/>
</dbReference>
<dbReference type="NCBIfam" id="TIGR02578">
    <property type="entry name" value="cas_TM1811_Csm1"/>
    <property type="match status" value="1"/>
</dbReference>
<dbReference type="SUPFAM" id="SSF109604">
    <property type="entry name" value="HD-domain/PDEase-like"/>
    <property type="match status" value="1"/>
</dbReference>
<dbReference type="GO" id="GO:0016740">
    <property type="term" value="F:transferase activity"/>
    <property type="evidence" value="ECO:0007669"/>
    <property type="project" value="UniProtKB-KW"/>
</dbReference>
<comment type="cofactor">
    <cofactor evidence="1">
        <name>a divalent metal cation</name>
        <dbReference type="ChEBI" id="CHEBI:60240"/>
    </cofactor>
</comment>
<evidence type="ECO:0000256" key="2">
    <source>
        <dbReference type="ARBA" id="ARBA00005700"/>
    </source>
</evidence>
<dbReference type="Pfam" id="PF18211">
    <property type="entry name" value="Csm1_B"/>
    <property type="match status" value="1"/>
</dbReference>
<dbReference type="InterPro" id="IPR043128">
    <property type="entry name" value="Rev_trsase/Diguanyl_cyclase"/>
</dbReference>
<dbReference type="InterPro" id="IPR000160">
    <property type="entry name" value="GGDEF_dom"/>
</dbReference>
<dbReference type="PROSITE" id="PS50887">
    <property type="entry name" value="GGDEF"/>
    <property type="match status" value="1"/>
</dbReference>
<evidence type="ECO:0000313" key="15">
    <source>
        <dbReference type="Proteomes" id="UP000824140"/>
    </source>
</evidence>
<evidence type="ECO:0000256" key="1">
    <source>
        <dbReference type="ARBA" id="ARBA00001968"/>
    </source>
</evidence>
<dbReference type="Pfam" id="PF01966">
    <property type="entry name" value="HD"/>
    <property type="match status" value="1"/>
</dbReference>
<keyword evidence="8" id="KW-0378">Hydrolase</keyword>
<dbReference type="CDD" id="cd09680">
    <property type="entry name" value="Cas10_III"/>
    <property type="match status" value="1"/>
</dbReference>
<evidence type="ECO:0000256" key="8">
    <source>
        <dbReference type="ARBA" id="ARBA00022801"/>
    </source>
</evidence>
<keyword evidence="7" id="KW-0255">Endonuclease</keyword>
<keyword evidence="4" id="KW-0808">Transferase</keyword>
<dbReference type="InterPro" id="IPR048693">
    <property type="entry name" value="Cmr2-like_C"/>
</dbReference>
<dbReference type="Gene3D" id="3.30.70.270">
    <property type="match status" value="1"/>
</dbReference>
<protein>
    <recommendedName>
        <fullName evidence="3">CRISPR system single-strand-specific deoxyribonuclease Cas10/Csm1 (subtype III-A)</fullName>
    </recommendedName>
    <alternativeName>
        <fullName evidence="12">Cyclic oligoadenylate synthase</fullName>
    </alternativeName>
</protein>
<dbReference type="Gene3D" id="1.10.3210.10">
    <property type="entry name" value="Hypothetical protein af1432"/>
    <property type="match status" value="1"/>
</dbReference>
<comment type="similarity">
    <text evidence="2">Belongs to the CRISPR-associated Cas10/Csm1 family.</text>
</comment>
<sequence length="779" mass="86514">MKQQTITATLGALLHDIGKLAHRAGESGTHSASGVRVLRERVPDRDILDCVAYHHESALRHARLAADSPAYIVNLADNISAAADRREEEGDESSASRFDRYCALESIFNHLLGHHAEGRLRARGLDGALRFPEPGLRNEAADYKNILRELLEGIGALRMEEEWIPSLLALLEAWTSNVPSSTALGERADISLFDHAKIAAAVAACISEYLLCAGRRDLRGELLERAAAFRAENAFLLFSADLSGIQSFLYTVSTGKALRSLRSRSFYLEMLMEHVIDEVLAACGLSRANLLYSGGGHCYVLLPNTEEARQGIEAVMRCVRRDLIRQFGLRLYLAYAFVPCSANDLVNQPAEKAPYPGLYRQLSEALSRQKMHRYSAEEIALLNEQPAGEDGRECKICGRADQLSGDGLCQWCSLFTRLSAPIQDCDVFYLSPQADANALPLPSPEGTLYLRFSGEQAVRAALARGEDVRRVYTKNRRYTGLRFSTHLHVGDYHASNLMSELADQATGIHRLAVCRADVDSLGAAIISGFEQKSEDPVQRNRYATLSRTATLSRQLSLFFKFHINQLLGGLPGEAGMQEALPVSIVYSGGDDVFLVGAWDGVLLAMRRIHAAFARFTGGSLSISAGIGLYGESFPIRRSATLTEELVDEAKDMEGKNALALFVPKQGHAYHWADFEARVLGEKYACVKQFFENQLRTDEDERGMAFLYRLLALLRNSGEQINVARFAYLLARMEPGGRQAAAREQYRAFSRNMMAWYRQQADRAQLITAIYLYVYEKRGD</sequence>
<keyword evidence="6" id="KW-0547">Nucleotide-binding</keyword>
<dbReference type="Proteomes" id="UP000824140">
    <property type="component" value="Unassembled WGS sequence"/>
</dbReference>
<evidence type="ECO:0000256" key="7">
    <source>
        <dbReference type="ARBA" id="ARBA00022759"/>
    </source>
</evidence>
<dbReference type="Pfam" id="PF22335">
    <property type="entry name" value="Cas10-Cmr2_palm2"/>
    <property type="match status" value="1"/>
</dbReference>
<dbReference type="EMBL" id="DVJN01000155">
    <property type="protein sequence ID" value="HIS92898.1"/>
    <property type="molecule type" value="Genomic_DNA"/>
</dbReference>
<keyword evidence="10" id="KW-0067">ATP-binding</keyword>
<feature type="domain" description="GGDEF" evidence="13">
    <location>
        <begin position="509"/>
        <end position="663"/>
    </location>
</feature>
<evidence type="ECO:0000256" key="5">
    <source>
        <dbReference type="ARBA" id="ARBA00022722"/>
    </source>
</evidence>
<dbReference type="GO" id="GO:0051607">
    <property type="term" value="P:defense response to virus"/>
    <property type="evidence" value="ECO:0007669"/>
    <property type="project" value="UniProtKB-KW"/>
</dbReference>
<evidence type="ECO:0000256" key="4">
    <source>
        <dbReference type="ARBA" id="ARBA00022679"/>
    </source>
</evidence>
<evidence type="ECO:0000256" key="9">
    <source>
        <dbReference type="ARBA" id="ARBA00022839"/>
    </source>
</evidence>
<evidence type="ECO:0000256" key="12">
    <source>
        <dbReference type="ARBA" id="ARBA00032922"/>
    </source>
</evidence>
<dbReference type="InterPro" id="IPR041062">
    <property type="entry name" value="Csm1_B"/>
</dbReference>
<reference evidence="14" key="2">
    <citation type="journal article" date="2021" name="PeerJ">
        <title>Extensive microbial diversity within the chicken gut microbiome revealed by metagenomics and culture.</title>
        <authorList>
            <person name="Gilroy R."/>
            <person name="Ravi A."/>
            <person name="Getino M."/>
            <person name="Pursley I."/>
            <person name="Horton D.L."/>
            <person name="Alikhan N.F."/>
            <person name="Baker D."/>
            <person name="Gharbi K."/>
            <person name="Hall N."/>
            <person name="Watson M."/>
            <person name="Adriaenssens E.M."/>
            <person name="Foster-Nyarko E."/>
            <person name="Jarju S."/>
            <person name="Secka A."/>
            <person name="Antonio M."/>
            <person name="Oren A."/>
            <person name="Chaudhuri R.R."/>
            <person name="La Ragione R."/>
            <person name="Hildebrand F."/>
            <person name="Pallen M.J."/>
        </authorList>
    </citation>
    <scope>NUCLEOTIDE SEQUENCE</scope>
    <source>
        <strain evidence="14">13766</strain>
    </source>
</reference>
<dbReference type="InterPro" id="IPR054767">
    <property type="entry name" value="Cas10-Cmr2_palm2"/>
</dbReference>
<dbReference type="InterPro" id="IPR013408">
    <property type="entry name" value="Cas10/Csm1"/>
</dbReference>
<organism evidence="14 15">
    <name type="scientific">Candidatus Alectryocaccomicrobium excrementavium</name>
    <dbReference type="NCBI Taxonomy" id="2840668"/>
    <lineage>
        <taxon>Bacteria</taxon>
        <taxon>Bacillati</taxon>
        <taxon>Bacillota</taxon>
        <taxon>Clostridia</taxon>
        <taxon>Candidatus Alectryocaccomicrobium</taxon>
    </lineage>
</organism>
<evidence type="ECO:0000256" key="11">
    <source>
        <dbReference type="ARBA" id="ARBA00023118"/>
    </source>
</evidence>
<proteinExistence type="inferred from homology"/>
<reference evidence="14" key="1">
    <citation type="submission" date="2020-10" db="EMBL/GenBank/DDBJ databases">
        <authorList>
            <person name="Gilroy R."/>
        </authorList>
    </citation>
    <scope>NUCLEOTIDE SEQUENCE</scope>
    <source>
        <strain evidence="14">13766</strain>
    </source>
</reference>
<evidence type="ECO:0000256" key="3">
    <source>
        <dbReference type="ARBA" id="ARBA00014333"/>
    </source>
</evidence>
<dbReference type="GO" id="GO:0004527">
    <property type="term" value="F:exonuclease activity"/>
    <property type="evidence" value="ECO:0007669"/>
    <property type="project" value="UniProtKB-KW"/>
</dbReference>
<dbReference type="AlphaFoldDB" id="A0A9D1G086"/>
<evidence type="ECO:0000259" key="13">
    <source>
        <dbReference type="PROSITE" id="PS50887"/>
    </source>
</evidence>
<gene>
    <name evidence="14" type="primary">cas10</name>
    <name evidence="14" type="ORF">IAA84_07795</name>
</gene>
<evidence type="ECO:0000256" key="10">
    <source>
        <dbReference type="ARBA" id="ARBA00022840"/>
    </source>
</evidence>
<accession>A0A9D1G086</accession>
<dbReference type="PANTHER" id="PTHR36528">
    <property type="entry name" value="CRISPR SYSTEM SINGLE-STRAND-SPECIFIC DEOXYRIBONUCLEASE CAS10/CSM1 (SUBTYPE III-A)"/>
    <property type="match status" value="1"/>
</dbReference>
<dbReference type="Pfam" id="PF20824">
    <property type="entry name" value="Cmr2_hel_dom2"/>
    <property type="match status" value="1"/>
</dbReference>
<name>A0A9D1G086_9FIRM</name>
<keyword evidence="5" id="KW-0540">Nuclease</keyword>
<keyword evidence="11" id="KW-0051">Antiviral defense</keyword>
<dbReference type="InterPro" id="IPR052117">
    <property type="entry name" value="Cas10/Csm1_subtype-III-A"/>
</dbReference>
<evidence type="ECO:0000256" key="6">
    <source>
        <dbReference type="ARBA" id="ARBA00022741"/>
    </source>
</evidence>
<dbReference type="PANTHER" id="PTHR36528:SF1">
    <property type="entry name" value="CRISPR SYSTEM SINGLE-STRAND-SPECIFIC DEOXYRIBONUCLEASE CAS10_CSM1 (SUBTYPE III-A)"/>
    <property type="match status" value="1"/>
</dbReference>
<evidence type="ECO:0000313" key="14">
    <source>
        <dbReference type="EMBL" id="HIS92898.1"/>
    </source>
</evidence>